<dbReference type="PANTHER" id="PTHR23500:SF30">
    <property type="entry name" value="SUGAR TRANSPORT PROTEIN 3"/>
    <property type="match status" value="1"/>
</dbReference>
<dbReference type="PRINTS" id="PR00171">
    <property type="entry name" value="SUGRTRNSPORT"/>
</dbReference>
<evidence type="ECO:0000256" key="7">
    <source>
        <dbReference type="ARBA" id="ARBA00022989"/>
    </source>
</evidence>
<feature type="transmembrane region" description="Helical" evidence="10">
    <location>
        <begin position="88"/>
        <end position="107"/>
    </location>
</feature>
<evidence type="ECO:0000256" key="10">
    <source>
        <dbReference type="SAM" id="Phobius"/>
    </source>
</evidence>
<dbReference type="InterPro" id="IPR005828">
    <property type="entry name" value="MFS_sugar_transport-like"/>
</dbReference>
<feature type="transmembrane region" description="Helical" evidence="10">
    <location>
        <begin position="426"/>
        <end position="451"/>
    </location>
</feature>
<protein>
    <submittedName>
        <fullName evidence="12">Sugar/inositol transporter</fullName>
    </submittedName>
</protein>
<dbReference type="Gene3D" id="1.20.1250.20">
    <property type="entry name" value="MFS general substrate transporter like domains"/>
    <property type="match status" value="1"/>
</dbReference>
<feature type="transmembrane region" description="Helical" evidence="10">
    <location>
        <begin position="384"/>
        <end position="406"/>
    </location>
</feature>
<dbReference type="SUPFAM" id="SSF103473">
    <property type="entry name" value="MFS general substrate transporter"/>
    <property type="match status" value="1"/>
</dbReference>
<evidence type="ECO:0000313" key="12">
    <source>
        <dbReference type="EMBL" id="OMO98196.1"/>
    </source>
</evidence>
<organism evidence="12 13">
    <name type="scientific">Corchorus olitorius</name>
    <dbReference type="NCBI Taxonomy" id="93759"/>
    <lineage>
        <taxon>Eukaryota</taxon>
        <taxon>Viridiplantae</taxon>
        <taxon>Streptophyta</taxon>
        <taxon>Embryophyta</taxon>
        <taxon>Tracheophyta</taxon>
        <taxon>Spermatophyta</taxon>
        <taxon>Magnoliopsida</taxon>
        <taxon>eudicotyledons</taxon>
        <taxon>Gunneridae</taxon>
        <taxon>Pentapetalae</taxon>
        <taxon>rosids</taxon>
        <taxon>malvids</taxon>
        <taxon>Malvales</taxon>
        <taxon>Malvaceae</taxon>
        <taxon>Grewioideae</taxon>
        <taxon>Apeibeae</taxon>
        <taxon>Corchorus</taxon>
    </lineage>
</organism>
<evidence type="ECO:0000313" key="13">
    <source>
        <dbReference type="Proteomes" id="UP000187203"/>
    </source>
</evidence>
<evidence type="ECO:0000256" key="8">
    <source>
        <dbReference type="ARBA" id="ARBA00023136"/>
    </source>
</evidence>
<feature type="transmembrane region" description="Helical" evidence="10">
    <location>
        <begin position="321"/>
        <end position="343"/>
    </location>
</feature>
<dbReference type="InterPro" id="IPR020846">
    <property type="entry name" value="MFS_dom"/>
</dbReference>
<gene>
    <name evidence="12" type="ORF">COLO4_14075</name>
</gene>
<dbReference type="InterPro" id="IPR036259">
    <property type="entry name" value="MFS_trans_sf"/>
</dbReference>
<feature type="domain" description="Major facilitator superfamily (MFS) profile" evidence="11">
    <location>
        <begin position="25"/>
        <end position="491"/>
    </location>
</feature>
<dbReference type="AlphaFoldDB" id="A0A1R3JTM3"/>
<dbReference type="GO" id="GO:0015145">
    <property type="term" value="F:monosaccharide transmembrane transporter activity"/>
    <property type="evidence" value="ECO:0007669"/>
    <property type="project" value="InterPro"/>
</dbReference>
<feature type="transmembrane region" description="Helical" evidence="10">
    <location>
        <begin position="349"/>
        <end position="372"/>
    </location>
</feature>
<keyword evidence="8 10" id="KW-0472">Membrane</keyword>
<proteinExistence type="inferred from homology"/>
<evidence type="ECO:0000256" key="6">
    <source>
        <dbReference type="ARBA" id="ARBA00022847"/>
    </source>
</evidence>
<keyword evidence="7 10" id="KW-1133">Transmembrane helix</keyword>
<evidence type="ECO:0000256" key="2">
    <source>
        <dbReference type="ARBA" id="ARBA00010992"/>
    </source>
</evidence>
<evidence type="ECO:0000256" key="1">
    <source>
        <dbReference type="ARBA" id="ARBA00004141"/>
    </source>
</evidence>
<dbReference type="InterPro" id="IPR005829">
    <property type="entry name" value="Sugar_transporter_CS"/>
</dbReference>
<dbReference type="PANTHER" id="PTHR23500">
    <property type="entry name" value="SOLUTE CARRIER FAMILY 2, FACILITATED GLUCOSE TRANSPORTER"/>
    <property type="match status" value="1"/>
</dbReference>
<keyword evidence="6" id="KW-0769">Symport</keyword>
<comment type="caution">
    <text evidence="12">The sequence shown here is derived from an EMBL/GenBank/DDBJ whole genome shotgun (WGS) entry which is preliminary data.</text>
</comment>
<dbReference type="GO" id="GO:0016020">
    <property type="term" value="C:membrane"/>
    <property type="evidence" value="ECO:0007669"/>
    <property type="project" value="UniProtKB-SubCell"/>
</dbReference>
<feature type="transmembrane region" description="Helical" evidence="10">
    <location>
        <begin position="119"/>
        <end position="148"/>
    </location>
</feature>
<evidence type="ECO:0000259" key="11">
    <source>
        <dbReference type="PROSITE" id="PS50850"/>
    </source>
</evidence>
<dbReference type="PROSITE" id="PS50850">
    <property type="entry name" value="MFS"/>
    <property type="match status" value="1"/>
</dbReference>
<keyword evidence="13" id="KW-1185">Reference proteome</keyword>
<keyword evidence="5 10" id="KW-0812">Transmembrane</keyword>
<dbReference type="PROSITE" id="PS00217">
    <property type="entry name" value="SUGAR_TRANSPORT_2"/>
    <property type="match status" value="1"/>
</dbReference>
<dbReference type="NCBIfam" id="TIGR00879">
    <property type="entry name" value="SP"/>
    <property type="match status" value="1"/>
</dbReference>
<comment type="subcellular location">
    <subcellularLocation>
        <location evidence="1">Membrane</location>
        <topology evidence="1">Multi-pass membrane protein</topology>
    </subcellularLocation>
</comment>
<dbReference type="GO" id="GO:0015293">
    <property type="term" value="F:symporter activity"/>
    <property type="evidence" value="ECO:0007669"/>
    <property type="project" value="UniProtKB-KW"/>
</dbReference>
<dbReference type="Proteomes" id="UP000187203">
    <property type="component" value="Unassembled WGS sequence"/>
</dbReference>
<evidence type="ECO:0000256" key="9">
    <source>
        <dbReference type="RuleBase" id="RU003346"/>
    </source>
</evidence>
<dbReference type="OrthoDB" id="5296287at2759"/>
<dbReference type="Pfam" id="PF00083">
    <property type="entry name" value="Sugar_tr"/>
    <property type="match status" value="1"/>
</dbReference>
<reference evidence="13" key="1">
    <citation type="submission" date="2013-09" db="EMBL/GenBank/DDBJ databases">
        <title>Corchorus olitorius genome sequencing.</title>
        <authorList>
            <person name="Alam M."/>
            <person name="Haque M.S."/>
            <person name="Islam M.S."/>
            <person name="Emdad E.M."/>
            <person name="Islam M.M."/>
            <person name="Ahmed B."/>
            <person name="Halim A."/>
            <person name="Hossen Q.M.M."/>
            <person name="Hossain M.Z."/>
            <person name="Ahmed R."/>
            <person name="Khan M.M."/>
            <person name="Islam R."/>
            <person name="Rashid M.M."/>
            <person name="Khan S.A."/>
            <person name="Rahman M.S."/>
            <person name="Alam M."/>
            <person name="Yahiya A.S."/>
            <person name="Khan M.S."/>
            <person name="Azam M.S."/>
            <person name="Haque T."/>
            <person name="Lashkar M.Z.H."/>
            <person name="Akhand A.I."/>
            <person name="Morshed G."/>
            <person name="Roy S."/>
            <person name="Uddin K.S."/>
            <person name="Rabeya T."/>
            <person name="Hossain A.S."/>
            <person name="Chowdhury A."/>
            <person name="Snigdha A.R."/>
            <person name="Mortoza M.S."/>
            <person name="Matin S.A."/>
            <person name="Hoque S.M.E."/>
            <person name="Islam M.K."/>
            <person name="Roy D.K."/>
            <person name="Haider R."/>
            <person name="Moosa M.M."/>
            <person name="Elias S.M."/>
            <person name="Hasan A.M."/>
            <person name="Jahan S."/>
            <person name="Shafiuddin M."/>
            <person name="Mahmood N."/>
            <person name="Shommy N.S."/>
        </authorList>
    </citation>
    <scope>NUCLEOTIDE SEQUENCE [LARGE SCALE GENOMIC DNA]</scope>
    <source>
        <strain evidence="13">cv. O-4</strain>
    </source>
</reference>
<keyword evidence="4" id="KW-0762">Sugar transport</keyword>
<dbReference type="EMBL" id="AWUE01015372">
    <property type="protein sequence ID" value="OMO98196.1"/>
    <property type="molecule type" value="Genomic_DNA"/>
</dbReference>
<feature type="transmembrane region" description="Helical" evidence="10">
    <location>
        <begin position="202"/>
        <end position="221"/>
    </location>
</feature>
<name>A0A1R3JTM3_9ROSI</name>
<evidence type="ECO:0000256" key="3">
    <source>
        <dbReference type="ARBA" id="ARBA00022448"/>
    </source>
</evidence>
<dbReference type="CDD" id="cd17361">
    <property type="entry name" value="MFS_STP"/>
    <property type="match status" value="1"/>
</dbReference>
<accession>A0A1R3JTM3</accession>
<sequence>MAIPMGITVEGGEYNGRVTLFVVLSCMMAAMGGVLFGYDIGIAGGVSSMGPFLKEFFPDIYRKMNEDTKISNYCKFDSQVLTTFTSSMYIAGLVATVFASSVTKAFGRKTSILAGGASFLAGSALGGAAFNIYMLIFSRVLLGIGVGFANQSVPLYLSEMAPPKYRGAINNGFQFSIGIGGLAANLINFGTQKIQGGWGWRVSLALAAVPASILLLGALFLPDTPNSLIQNSNNHDKAKALLQRIRGTDDVQAELDDLIKASSVSKTINHPFMKILQTKYRPQLVMAIAIPFFQQVTGINVIAFYSPILFRTIGLGESASLLAAAITGGIMGTSSTFISMLIVDKFGRRALFMVGGILMFVSQILVGAIMAAKLGDHGTVSKGDAILVLILVCVYVAGFGLSWGPLGWLVPSEIFQLEIRSAGQSITVAAGLFFFFGGWLAVMTAFVYLLLPETKNIPIEQMEKVWKNHWFWKRLVGEEGEDDKKSKIQGV</sequence>
<evidence type="ECO:0000256" key="4">
    <source>
        <dbReference type="ARBA" id="ARBA00022597"/>
    </source>
</evidence>
<dbReference type="PROSITE" id="PS00216">
    <property type="entry name" value="SUGAR_TRANSPORT_1"/>
    <property type="match status" value="1"/>
</dbReference>
<feature type="transmembrane region" description="Helical" evidence="10">
    <location>
        <begin position="284"/>
        <end position="309"/>
    </location>
</feature>
<keyword evidence="3 9" id="KW-0813">Transport</keyword>
<feature type="transmembrane region" description="Helical" evidence="10">
    <location>
        <begin position="20"/>
        <end position="38"/>
    </location>
</feature>
<dbReference type="InterPro" id="IPR044778">
    <property type="entry name" value="MFS_STP/MST-like_plant"/>
</dbReference>
<dbReference type="InterPro" id="IPR003663">
    <property type="entry name" value="Sugar/inositol_transpt"/>
</dbReference>
<dbReference type="InterPro" id="IPR045262">
    <property type="entry name" value="STP/PLT_plant"/>
</dbReference>
<comment type="similarity">
    <text evidence="2 9">Belongs to the major facilitator superfamily. Sugar transporter (TC 2.A.1.1) family.</text>
</comment>
<dbReference type="FunFam" id="1.20.1250.20:FF:000002">
    <property type="entry name" value="Sugar transport protein 13"/>
    <property type="match status" value="1"/>
</dbReference>
<evidence type="ECO:0000256" key="5">
    <source>
        <dbReference type="ARBA" id="ARBA00022692"/>
    </source>
</evidence>